<evidence type="ECO:0000256" key="2">
    <source>
        <dbReference type="SAM" id="MobiDB-lite"/>
    </source>
</evidence>
<accession>E0W1Y4</accession>
<dbReference type="RefSeq" id="XP_002432316.1">
    <property type="nucleotide sequence ID" value="XM_002432271.1"/>
</dbReference>
<dbReference type="InParanoid" id="E0W1Y4"/>
<dbReference type="GO" id="GO:0033615">
    <property type="term" value="P:mitochondrial proton-transporting ATP synthase complex assembly"/>
    <property type="evidence" value="ECO:0007669"/>
    <property type="project" value="TreeGrafter"/>
</dbReference>
<dbReference type="GeneID" id="8232325"/>
<dbReference type="InterPro" id="IPR045325">
    <property type="entry name" value="TMEM70/TMEM186/TMEM223"/>
</dbReference>
<dbReference type="Pfam" id="PF06979">
    <property type="entry name" value="TMEM70"/>
    <property type="match status" value="1"/>
</dbReference>
<dbReference type="OMA" id="NMNCISS"/>
<comment type="similarity">
    <text evidence="1">Belongs to the TMEM70 family.</text>
</comment>
<evidence type="ECO:0000313" key="6">
    <source>
        <dbReference type="Proteomes" id="UP000009046"/>
    </source>
</evidence>
<evidence type="ECO:0000256" key="1">
    <source>
        <dbReference type="ARBA" id="ARBA00005280"/>
    </source>
</evidence>
<proteinExistence type="inferred from homology"/>
<evidence type="ECO:0000313" key="4">
    <source>
        <dbReference type="EMBL" id="EEB19578.1"/>
    </source>
</evidence>
<feature type="transmembrane region" description="Helical" evidence="3">
    <location>
        <begin position="108"/>
        <end position="128"/>
    </location>
</feature>
<keyword evidence="3" id="KW-0812">Transmembrane</keyword>
<dbReference type="CTD" id="8232325"/>
<dbReference type="KEGG" id="phu:Phum_PHUM580670"/>
<evidence type="ECO:0008006" key="7">
    <source>
        <dbReference type="Google" id="ProtNLM"/>
    </source>
</evidence>
<keyword evidence="3" id="KW-1133">Transmembrane helix</keyword>
<evidence type="ECO:0000256" key="3">
    <source>
        <dbReference type="SAM" id="Phobius"/>
    </source>
</evidence>
<reference evidence="4" key="2">
    <citation type="submission" date="2007-04" db="EMBL/GenBank/DDBJ databases">
        <title>The genome of the human body louse.</title>
        <authorList>
            <consortium name="The Human Body Louse Genome Consortium"/>
            <person name="Kirkness E."/>
            <person name="Walenz B."/>
            <person name="Hass B."/>
            <person name="Bruggner R."/>
            <person name="Strausberg R."/>
        </authorList>
    </citation>
    <scope>NUCLEOTIDE SEQUENCE</scope>
    <source>
        <strain evidence="4">USDA</strain>
    </source>
</reference>
<reference evidence="4" key="1">
    <citation type="submission" date="2007-04" db="EMBL/GenBank/DDBJ databases">
        <title>Annotation of Pediculus humanus corporis strain USDA.</title>
        <authorList>
            <person name="Kirkness E."/>
            <person name="Hannick L."/>
            <person name="Hass B."/>
            <person name="Bruggner R."/>
            <person name="Lawson D."/>
            <person name="Bidwell S."/>
            <person name="Joardar V."/>
            <person name="Caler E."/>
            <person name="Walenz B."/>
            <person name="Inman J."/>
            <person name="Schobel S."/>
            <person name="Galinsky K."/>
            <person name="Amedeo P."/>
            <person name="Strausberg R."/>
        </authorList>
    </citation>
    <scope>NUCLEOTIDE SEQUENCE</scope>
    <source>
        <strain evidence="4">USDA</strain>
    </source>
</reference>
<dbReference type="EnsemblMetazoa" id="PHUM580670-RA">
    <property type="protein sequence ID" value="PHUM580670-PA"/>
    <property type="gene ID" value="PHUM580670"/>
</dbReference>
<organism>
    <name type="scientific">Pediculus humanus subsp. corporis</name>
    <name type="common">Body louse</name>
    <dbReference type="NCBI Taxonomy" id="121224"/>
    <lineage>
        <taxon>Eukaryota</taxon>
        <taxon>Metazoa</taxon>
        <taxon>Ecdysozoa</taxon>
        <taxon>Arthropoda</taxon>
        <taxon>Hexapoda</taxon>
        <taxon>Insecta</taxon>
        <taxon>Pterygota</taxon>
        <taxon>Neoptera</taxon>
        <taxon>Paraneoptera</taxon>
        <taxon>Psocodea</taxon>
        <taxon>Troctomorpha</taxon>
        <taxon>Phthiraptera</taxon>
        <taxon>Anoplura</taxon>
        <taxon>Pediculidae</taxon>
        <taxon>Pediculus</taxon>
    </lineage>
</organism>
<dbReference type="OrthoDB" id="156886at2759"/>
<feature type="transmembrane region" description="Helical" evidence="3">
    <location>
        <begin position="81"/>
        <end position="102"/>
    </location>
</feature>
<dbReference type="EMBL" id="AAZO01007069">
    <property type="status" value="NOT_ANNOTATED_CDS"/>
    <property type="molecule type" value="Genomic_DNA"/>
</dbReference>
<dbReference type="VEuPathDB" id="VectorBase:PHUM580670"/>
<evidence type="ECO:0000313" key="5">
    <source>
        <dbReference type="EnsemblMetazoa" id="PHUM580670-PA"/>
    </source>
</evidence>
<dbReference type="AlphaFoldDB" id="E0W1Y4"/>
<feature type="compositionally biased region" description="Low complexity" evidence="2">
    <location>
        <begin position="195"/>
        <end position="205"/>
    </location>
</feature>
<sequence>MKPFGGYINKYGGKYSINYNLINKNYYCTSVNNNNNEKIKIENVGESVKITKTGRNDDGDNNDDEIIYYGKLTPQIKGLKVFTCCSSLGGIFVQAIIIQNILTGENLSLNLGLGSAVGFFTFVTPFLIHSLTKKYVTEIKYNSLKKTYEAITLPIFTTMCIKGKPVFVVSESFLDINHYIKMMGYDKPIDLKLNIPNNNNNNNDNNKLENDEGLQR</sequence>
<name>E0W1Y4_PEDHC</name>
<dbReference type="eggNOG" id="KOG4478">
    <property type="taxonomic scope" value="Eukaryota"/>
</dbReference>
<dbReference type="PANTHER" id="PTHR13281:SF0">
    <property type="entry name" value="TRANSMEMBRANE PROTEIN 70, MITOCHONDRIAL"/>
    <property type="match status" value="1"/>
</dbReference>
<dbReference type="HOGENOM" id="CLU_096509_0_0_1"/>
<dbReference type="Proteomes" id="UP000009046">
    <property type="component" value="Unassembled WGS sequence"/>
</dbReference>
<dbReference type="GO" id="GO:0031966">
    <property type="term" value="C:mitochondrial membrane"/>
    <property type="evidence" value="ECO:0007669"/>
    <property type="project" value="TreeGrafter"/>
</dbReference>
<feature type="compositionally biased region" description="Basic and acidic residues" evidence="2">
    <location>
        <begin position="206"/>
        <end position="216"/>
    </location>
</feature>
<reference evidence="5" key="3">
    <citation type="submission" date="2020-05" db="UniProtKB">
        <authorList>
            <consortium name="EnsemblMetazoa"/>
        </authorList>
    </citation>
    <scope>IDENTIFICATION</scope>
    <source>
        <strain evidence="5">USDA</strain>
    </source>
</reference>
<gene>
    <name evidence="5" type="primary">8232325</name>
    <name evidence="4" type="ORF">Phum_PHUM580670</name>
</gene>
<keyword evidence="3" id="KW-0472">Membrane</keyword>
<keyword evidence="6" id="KW-1185">Reference proteome</keyword>
<dbReference type="STRING" id="121224.E0W1Y4"/>
<dbReference type="EMBL" id="DS235873">
    <property type="protein sequence ID" value="EEB19578.1"/>
    <property type="molecule type" value="Genomic_DNA"/>
</dbReference>
<protein>
    <recommendedName>
        <fullName evidence="7">Transmembrane protein</fullName>
    </recommendedName>
</protein>
<feature type="region of interest" description="Disordered" evidence="2">
    <location>
        <begin position="195"/>
        <end position="216"/>
    </location>
</feature>
<dbReference type="InterPro" id="IPR009724">
    <property type="entry name" value="TMEM70"/>
</dbReference>
<dbReference type="PANTHER" id="PTHR13281">
    <property type="entry name" value="TRANSMEMBRANE PROTEIN 70, MITOCHONDRIAL"/>
    <property type="match status" value="1"/>
</dbReference>
<dbReference type="FunCoup" id="E0W1Y4">
    <property type="interactions" value="948"/>
</dbReference>